<evidence type="ECO:0000313" key="9">
    <source>
        <dbReference type="Proteomes" id="UP000188159"/>
    </source>
</evidence>
<protein>
    <submittedName>
        <fullName evidence="8">PRD domain protein</fullName>
    </submittedName>
</protein>
<dbReference type="Pfam" id="PF00359">
    <property type="entry name" value="PTS_EIIA_2"/>
    <property type="match status" value="1"/>
</dbReference>
<dbReference type="PROSITE" id="PS51372">
    <property type="entry name" value="PRD_2"/>
    <property type="match status" value="1"/>
</dbReference>
<dbReference type="PROSITE" id="PS51094">
    <property type="entry name" value="PTS_EIIA_TYPE_2"/>
    <property type="match status" value="1"/>
</dbReference>
<dbReference type="PROSITE" id="PS51099">
    <property type="entry name" value="PTS_EIIB_TYPE_2"/>
    <property type="match status" value="1"/>
</dbReference>
<evidence type="ECO:0000256" key="4">
    <source>
        <dbReference type="ARBA" id="ARBA00023163"/>
    </source>
</evidence>
<dbReference type="EMBL" id="CP012098">
    <property type="protein sequence ID" value="AQP38680.1"/>
    <property type="molecule type" value="Genomic_DNA"/>
</dbReference>
<dbReference type="CDD" id="cd00211">
    <property type="entry name" value="PTS_IIA_fru"/>
    <property type="match status" value="1"/>
</dbReference>
<dbReference type="GO" id="GO:0008982">
    <property type="term" value="F:protein-N(PI)-phosphohistidine-sugar phosphotransferase activity"/>
    <property type="evidence" value="ECO:0007669"/>
    <property type="project" value="InterPro"/>
</dbReference>
<evidence type="ECO:0000259" key="6">
    <source>
        <dbReference type="PROSITE" id="PS51099"/>
    </source>
</evidence>
<dbReference type="InterPro" id="IPR011608">
    <property type="entry name" value="PRD"/>
</dbReference>
<evidence type="ECO:0000256" key="1">
    <source>
        <dbReference type="ARBA" id="ARBA00022679"/>
    </source>
</evidence>
<feature type="domain" description="PTS EIIA type-2" evidence="5">
    <location>
        <begin position="511"/>
        <end position="650"/>
    </location>
</feature>
<dbReference type="Gene3D" id="3.40.930.10">
    <property type="entry name" value="Mannitol-specific EII, Chain A"/>
    <property type="match status" value="1"/>
</dbReference>
<dbReference type="InterPro" id="IPR002178">
    <property type="entry name" value="PTS_EIIA_type-2_dom"/>
</dbReference>
<keyword evidence="1" id="KW-0808">Transferase</keyword>
<dbReference type="Pfam" id="PF00874">
    <property type="entry name" value="PRD"/>
    <property type="match status" value="1"/>
</dbReference>
<dbReference type="PANTHER" id="PTHR30185:SF18">
    <property type="entry name" value="TRANSCRIPTIONAL REGULATOR MTLR"/>
    <property type="match status" value="1"/>
</dbReference>
<gene>
    <name evidence="8" type="ORF">DO83_03100</name>
</gene>
<dbReference type="InterPro" id="IPR050661">
    <property type="entry name" value="BglG_antiterminators"/>
</dbReference>
<dbReference type="SUPFAM" id="SSF63520">
    <property type="entry name" value="PTS-regulatory domain, PRD"/>
    <property type="match status" value="1"/>
</dbReference>
<dbReference type="InterPro" id="IPR003501">
    <property type="entry name" value="PTS_EIIB_2/3"/>
</dbReference>
<reference evidence="8 9" key="1">
    <citation type="journal article" date="2016" name="Sci. Rep.">
        <title>Accelerated dysbiosis of gut microbiota during aggravation of DSS-induced colitis by a butyrate-producing bacterium.</title>
        <authorList>
            <person name="Zhang Q."/>
            <person name="Wu Y."/>
            <person name="Wang J."/>
            <person name="Wu G."/>
            <person name="Long W."/>
            <person name="Xue Z."/>
            <person name="Wang L."/>
            <person name="Zhang X."/>
            <person name="Pang X."/>
            <person name="Zhao Y."/>
            <person name="Zhao L."/>
            <person name="Zhang C."/>
        </authorList>
    </citation>
    <scope>NUCLEOTIDE SEQUENCE [LARGE SCALE GENOMIC DNA]</scope>
    <source>
        <strain evidence="8 9">BPB5</strain>
    </source>
</reference>
<dbReference type="Pfam" id="PF08279">
    <property type="entry name" value="HTH_11"/>
    <property type="match status" value="1"/>
</dbReference>
<keyword evidence="3" id="KW-0805">Transcription regulation</keyword>
<dbReference type="InterPro" id="IPR016152">
    <property type="entry name" value="PTrfase/Anion_transptr"/>
</dbReference>
<dbReference type="AlphaFoldDB" id="A0A1Q2C4U3"/>
<organism evidence="8 9">
    <name type="scientific">Anaerostipes hadrus</name>
    <dbReference type="NCBI Taxonomy" id="649756"/>
    <lineage>
        <taxon>Bacteria</taxon>
        <taxon>Bacillati</taxon>
        <taxon>Bacillota</taxon>
        <taxon>Clostridia</taxon>
        <taxon>Lachnospirales</taxon>
        <taxon>Lachnospiraceae</taxon>
        <taxon>Anaerostipes</taxon>
    </lineage>
</organism>
<dbReference type="SUPFAM" id="SSF55804">
    <property type="entry name" value="Phoshotransferase/anion transport protein"/>
    <property type="match status" value="1"/>
</dbReference>
<dbReference type="InterPro" id="IPR013011">
    <property type="entry name" value="PTS_EIIB_2"/>
</dbReference>
<dbReference type="Pfam" id="PF02302">
    <property type="entry name" value="PTS_IIB"/>
    <property type="match status" value="1"/>
</dbReference>
<dbReference type="Gene3D" id="1.10.10.10">
    <property type="entry name" value="Winged helix-like DNA-binding domain superfamily/Winged helix DNA-binding domain"/>
    <property type="match status" value="1"/>
</dbReference>
<feature type="domain" description="PRD" evidence="7">
    <location>
        <begin position="296"/>
        <end position="403"/>
    </location>
</feature>
<dbReference type="Gene3D" id="1.10.1790.10">
    <property type="entry name" value="PRD domain"/>
    <property type="match status" value="1"/>
</dbReference>
<dbReference type="InterPro" id="IPR036095">
    <property type="entry name" value="PTS_EIIB-like_sf"/>
</dbReference>
<feature type="domain" description="PTS EIIB type-2" evidence="6">
    <location>
        <begin position="404"/>
        <end position="493"/>
    </location>
</feature>
<accession>A0A1Q2C4U3</accession>
<dbReference type="GO" id="GO:0006355">
    <property type="term" value="P:regulation of DNA-templated transcription"/>
    <property type="evidence" value="ECO:0007669"/>
    <property type="project" value="InterPro"/>
</dbReference>
<evidence type="ECO:0000256" key="2">
    <source>
        <dbReference type="ARBA" id="ARBA00022737"/>
    </source>
</evidence>
<evidence type="ECO:0000259" key="7">
    <source>
        <dbReference type="PROSITE" id="PS51372"/>
    </source>
</evidence>
<name>A0A1Q2C4U3_ANAHA</name>
<dbReference type="PANTHER" id="PTHR30185">
    <property type="entry name" value="CRYPTIC BETA-GLUCOSIDE BGL OPERON ANTITERMINATOR"/>
    <property type="match status" value="1"/>
</dbReference>
<dbReference type="InterPro" id="IPR036634">
    <property type="entry name" value="PRD_sf"/>
</dbReference>
<dbReference type="SUPFAM" id="SSF52794">
    <property type="entry name" value="PTS system IIB component-like"/>
    <property type="match status" value="1"/>
</dbReference>
<dbReference type="Gene3D" id="3.40.50.2300">
    <property type="match status" value="1"/>
</dbReference>
<keyword evidence="4" id="KW-0804">Transcription</keyword>
<evidence type="ECO:0000256" key="3">
    <source>
        <dbReference type="ARBA" id="ARBA00023015"/>
    </source>
</evidence>
<keyword evidence="2" id="KW-0677">Repeat</keyword>
<evidence type="ECO:0000313" key="8">
    <source>
        <dbReference type="EMBL" id="AQP38680.1"/>
    </source>
</evidence>
<dbReference type="RefSeq" id="WP_077325576.1">
    <property type="nucleotide sequence ID" value="NZ_CP012098.1"/>
</dbReference>
<dbReference type="CDD" id="cd05568">
    <property type="entry name" value="PTS_IIB_bgl_like"/>
    <property type="match status" value="1"/>
</dbReference>
<dbReference type="InterPro" id="IPR036388">
    <property type="entry name" value="WH-like_DNA-bd_sf"/>
</dbReference>
<evidence type="ECO:0000259" key="5">
    <source>
        <dbReference type="PROSITE" id="PS51094"/>
    </source>
</evidence>
<dbReference type="GO" id="GO:0009401">
    <property type="term" value="P:phosphoenolpyruvate-dependent sugar phosphotransferase system"/>
    <property type="evidence" value="ECO:0007669"/>
    <property type="project" value="InterPro"/>
</dbReference>
<dbReference type="Proteomes" id="UP000188159">
    <property type="component" value="Chromosome"/>
</dbReference>
<proteinExistence type="predicted"/>
<sequence>MIDLIRRQIELLKLLSKQREYKPASFFSKSLDVSTKTIYTDITYLQSEVEKYKVDLVRAPRIGIRLEGEKENIQHMLRDLQKDNLSEDEKYTPEYRRLWILKKVLIDCEIITLESVSKEFLVSKTSLYQDIAVINKSIESQSDVKLEVGECGICILGEESEIQNAVNNYLLSESKEEMFSDFTHKLGNFFELDVIKAVSDLILNDFEELTEVLSEYYLKSLLVTLIMQSSRLLKKKHMNEETEISYNNIRHMETYIVANSIAEQLKYQLHITYSNNDMEYLCRQLYAHRVTHHVKHMRTDYEETVRDVIKRMSEIQKLDLTRDKKLYESLLYHLPPMILRLQNNIQIVNPMLDNIKQEYPELFTTMWYALTQIELRYQVTLTEDEVSLILLHFQVALDQFEQVGNIVVVCTYGVSSSQLILSRVKQILPAKDNITVTNTKKLKEIDLSKVDLIISSVDIEDPEISYVKVNPLLTKDDYANILDAYTKQVLLIKNNVCDNQKNGIKAPTLKKYLEGKFIFLKQDLDSKEKCLDFIIDVLEKDNAVYDEFREAIYKREKLGVTCLDTGVALPHADPQTIKKSRIILLTLKHPVDWGGTLVSLIVVTAFPEEEMNQIRDVINELYQLIGEKEDVNAFIRFETIQEVLKVFHES</sequence>
<dbReference type="InterPro" id="IPR013196">
    <property type="entry name" value="HTH_11"/>
</dbReference>